<reference evidence="3 4" key="1">
    <citation type="journal article" date="2022" name="Int. J. Syst. Evol. Microbiol.">
        <title>Pseudocitrobacter corydidari sp. nov., isolated from the Asian emerald cockroach Corydidarum magnifica.</title>
        <authorList>
            <person name="Guzman J."/>
            <person name="Poehlein A."/>
            <person name="Glaeser S.P."/>
            <person name="Schwengers O."/>
            <person name="Blom J."/>
            <person name="Hollensteiner J."/>
            <person name="Kampfer P."/>
            <person name="Vilcinskas A."/>
        </authorList>
    </citation>
    <scope>NUCLEOTIDE SEQUENCE [LARGE SCALE GENOMIC DNA]</scope>
    <source>
        <strain evidence="3">G163CM</strain>
    </source>
</reference>
<proteinExistence type="predicted"/>
<dbReference type="InterPro" id="IPR045175">
    <property type="entry name" value="M28_fam"/>
</dbReference>
<dbReference type="Pfam" id="PF04389">
    <property type="entry name" value="Peptidase_M28"/>
    <property type="match status" value="1"/>
</dbReference>
<protein>
    <recommendedName>
        <fullName evidence="2">Peptidase M28 domain-containing protein</fullName>
    </recommendedName>
</protein>
<feature type="transmembrane region" description="Helical" evidence="1">
    <location>
        <begin position="9"/>
        <end position="28"/>
    </location>
</feature>
<sequence>MGKKVFRNISVLIIFILMSFMFILYQPWVTPLPSAPHHASPAKLEETVRYLSQTVHPRSADNMANLNAAASYIRHAFEASGASVSEQPVPIASGPYKNIIADFGPKDGPLIVIGAHYDSATGDENGQITYTPGADDNASGVAGLLELARLLQQQAPDVGVQLVAYASEEPPFFRSDEMGSVVHAASLTRPVKLMVALEMIGYYNDAPDSQRYPIAGLNWLYPTRGNFIAVVGRMQDISAVRQVKAGLLSVKKLPVYSINAPSFVPGIDFSDHLNYWQRDIPAVMITDTAFFRNTEYHLKGDTADRLDYERMAQVVDGVLILLRDIKN</sequence>
<dbReference type="PANTHER" id="PTHR12147:SF26">
    <property type="entry name" value="PEPTIDASE M28 DOMAIN-CONTAINING PROTEIN"/>
    <property type="match status" value="1"/>
</dbReference>
<keyword evidence="1" id="KW-0812">Transmembrane</keyword>
<keyword evidence="1" id="KW-0472">Membrane</keyword>
<accession>A0ABY3S0V2</accession>
<dbReference type="InterPro" id="IPR007484">
    <property type="entry name" value="Peptidase_M28"/>
</dbReference>
<dbReference type="PANTHER" id="PTHR12147">
    <property type="entry name" value="METALLOPEPTIDASE M28 FAMILY MEMBER"/>
    <property type="match status" value="1"/>
</dbReference>
<keyword evidence="4" id="KW-1185">Reference proteome</keyword>
<evidence type="ECO:0000259" key="2">
    <source>
        <dbReference type="Pfam" id="PF04389"/>
    </source>
</evidence>
<evidence type="ECO:0000256" key="1">
    <source>
        <dbReference type="SAM" id="Phobius"/>
    </source>
</evidence>
<dbReference type="Gene3D" id="3.40.630.10">
    <property type="entry name" value="Zn peptidases"/>
    <property type="match status" value="1"/>
</dbReference>
<dbReference type="Proteomes" id="UP001199659">
    <property type="component" value="Chromosome"/>
</dbReference>
<organism evidence="3 4">
    <name type="scientific">Pseudocitrobacter corydidari</name>
    <dbReference type="NCBI Taxonomy" id="2891570"/>
    <lineage>
        <taxon>Bacteria</taxon>
        <taxon>Pseudomonadati</taxon>
        <taxon>Pseudomonadota</taxon>
        <taxon>Gammaproteobacteria</taxon>
        <taxon>Enterobacterales</taxon>
        <taxon>Enterobacteriaceae</taxon>
        <taxon>Pseudocitrobacter</taxon>
    </lineage>
</organism>
<feature type="domain" description="Peptidase M28" evidence="2">
    <location>
        <begin position="98"/>
        <end position="319"/>
    </location>
</feature>
<keyword evidence="1" id="KW-1133">Transmembrane helix</keyword>
<name>A0ABY3S0V2_9ENTR</name>
<dbReference type="EMBL" id="CP087880">
    <property type="protein sequence ID" value="UGS39698.1"/>
    <property type="molecule type" value="Genomic_DNA"/>
</dbReference>
<gene>
    <name evidence="3" type="ORF">G163CM_03820</name>
</gene>
<dbReference type="SUPFAM" id="SSF53187">
    <property type="entry name" value="Zn-dependent exopeptidases"/>
    <property type="match status" value="1"/>
</dbReference>
<evidence type="ECO:0000313" key="3">
    <source>
        <dbReference type="EMBL" id="UGS39698.1"/>
    </source>
</evidence>
<evidence type="ECO:0000313" key="4">
    <source>
        <dbReference type="Proteomes" id="UP001199659"/>
    </source>
</evidence>